<dbReference type="GO" id="GO:0016989">
    <property type="term" value="F:sigma factor antagonist activity"/>
    <property type="evidence" value="ECO:0007669"/>
    <property type="project" value="TreeGrafter"/>
</dbReference>
<evidence type="ECO:0000313" key="5">
    <source>
        <dbReference type="Proteomes" id="UP000198916"/>
    </source>
</evidence>
<protein>
    <submittedName>
        <fullName evidence="4">FecR family protein</fullName>
    </submittedName>
</protein>
<evidence type="ECO:0000259" key="2">
    <source>
        <dbReference type="Pfam" id="PF04773"/>
    </source>
</evidence>
<keyword evidence="5" id="KW-1185">Reference proteome</keyword>
<sequence length="324" mass="36155">MRPHLFKGLLRKYRAGKTTEQETKLVDDWYASFGEVFPEKNAQQQKALRNELHARIQRRLSPDEMQPAGSGRRYLLRGMAAAAVVMMAIGIGAWYLAQRDGTSRSQKDRQWVAVTAEQGTLKKVQLPDSTTVWLNAGSKLGFYTPFGQAGSREVVLEEGEAFFEVTPDTAKPFIVHSDVLSTRVLGTSFNVKAYAELNEMQVSVLTGRVEVSQGDSLVLGVLHRGDELTYRKSTQTASIQQVATENSNGWMVGKTSLRQASFDELAVVLRHSHGMRLRAGDGTIAKQRYSIQFSRDVPIDDLIKAICEVHGNQYRKEGDTITIF</sequence>
<dbReference type="PANTHER" id="PTHR30273">
    <property type="entry name" value="PERIPLASMIC SIGNAL SENSOR AND SIGMA FACTOR ACTIVATOR FECR-RELATED"/>
    <property type="match status" value="1"/>
</dbReference>
<dbReference type="InterPro" id="IPR032508">
    <property type="entry name" value="FecR_C"/>
</dbReference>
<evidence type="ECO:0000259" key="3">
    <source>
        <dbReference type="Pfam" id="PF16344"/>
    </source>
</evidence>
<organism evidence="4 5">
    <name type="scientific">Parapedobacter koreensis</name>
    <dbReference type="NCBI Taxonomy" id="332977"/>
    <lineage>
        <taxon>Bacteria</taxon>
        <taxon>Pseudomonadati</taxon>
        <taxon>Bacteroidota</taxon>
        <taxon>Sphingobacteriia</taxon>
        <taxon>Sphingobacteriales</taxon>
        <taxon>Sphingobacteriaceae</taxon>
        <taxon>Parapedobacter</taxon>
    </lineage>
</organism>
<dbReference type="OrthoDB" id="1452822at2"/>
<keyword evidence="1" id="KW-1133">Transmembrane helix</keyword>
<proteinExistence type="predicted"/>
<evidence type="ECO:0000256" key="1">
    <source>
        <dbReference type="SAM" id="Phobius"/>
    </source>
</evidence>
<dbReference type="Proteomes" id="UP000198916">
    <property type="component" value="Unassembled WGS sequence"/>
</dbReference>
<feature type="domain" description="Protein FecR C-terminal" evidence="3">
    <location>
        <begin position="256"/>
        <end position="323"/>
    </location>
</feature>
<feature type="domain" description="FecR protein" evidence="2">
    <location>
        <begin position="115"/>
        <end position="210"/>
    </location>
</feature>
<dbReference type="InterPro" id="IPR006860">
    <property type="entry name" value="FecR"/>
</dbReference>
<gene>
    <name evidence="4" type="ORF">SAMN05421740_101392</name>
</gene>
<evidence type="ECO:0000313" key="4">
    <source>
        <dbReference type="EMBL" id="SEK26802.1"/>
    </source>
</evidence>
<dbReference type="AlphaFoldDB" id="A0A1H7FQQ4"/>
<keyword evidence="1" id="KW-0472">Membrane</keyword>
<dbReference type="PANTHER" id="PTHR30273:SF2">
    <property type="entry name" value="PROTEIN FECR"/>
    <property type="match status" value="1"/>
</dbReference>
<reference evidence="5" key="1">
    <citation type="submission" date="2016-10" db="EMBL/GenBank/DDBJ databases">
        <authorList>
            <person name="Varghese N."/>
            <person name="Submissions S."/>
        </authorList>
    </citation>
    <scope>NUCLEOTIDE SEQUENCE [LARGE SCALE GENOMIC DNA]</scope>
    <source>
        <strain evidence="5">Jip14</strain>
    </source>
</reference>
<dbReference type="RefSeq" id="WP_143053772.1">
    <property type="nucleotide sequence ID" value="NZ_FNZR01000001.1"/>
</dbReference>
<feature type="transmembrane region" description="Helical" evidence="1">
    <location>
        <begin position="74"/>
        <end position="97"/>
    </location>
</feature>
<dbReference type="PIRSF" id="PIRSF018266">
    <property type="entry name" value="FecR"/>
    <property type="match status" value="1"/>
</dbReference>
<accession>A0A1H7FQQ4</accession>
<dbReference type="Gene3D" id="2.60.120.1440">
    <property type="match status" value="1"/>
</dbReference>
<dbReference type="Pfam" id="PF16344">
    <property type="entry name" value="FecR_C"/>
    <property type="match status" value="1"/>
</dbReference>
<dbReference type="EMBL" id="FNZR01000001">
    <property type="protein sequence ID" value="SEK26802.1"/>
    <property type="molecule type" value="Genomic_DNA"/>
</dbReference>
<dbReference type="InterPro" id="IPR012373">
    <property type="entry name" value="Ferrdict_sens_TM"/>
</dbReference>
<name>A0A1H7FQQ4_9SPHI</name>
<dbReference type="STRING" id="332977.SAMN05421740_101392"/>
<dbReference type="Gene3D" id="3.55.50.30">
    <property type="match status" value="1"/>
</dbReference>
<dbReference type="Pfam" id="PF04773">
    <property type="entry name" value="FecR"/>
    <property type="match status" value="1"/>
</dbReference>
<keyword evidence="1" id="KW-0812">Transmembrane</keyword>